<organism evidence="1 2">
    <name type="scientific">Leptospira soteropolitanensis</name>
    <dbReference type="NCBI Taxonomy" id="2950025"/>
    <lineage>
        <taxon>Bacteria</taxon>
        <taxon>Pseudomonadati</taxon>
        <taxon>Spirochaetota</taxon>
        <taxon>Spirochaetia</taxon>
        <taxon>Leptospirales</taxon>
        <taxon>Leptospiraceae</taxon>
        <taxon>Leptospira</taxon>
    </lineage>
</organism>
<comment type="caution">
    <text evidence="1">The sequence shown here is derived from an EMBL/GenBank/DDBJ whole genome shotgun (WGS) entry which is preliminary data.</text>
</comment>
<name>A0ABT3MGP0_9LEPT</name>
<dbReference type="EMBL" id="JAMQPM010000002">
    <property type="protein sequence ID" value="MCW7526065.1"/>
    <property type="molecule type" value="Genomic_DNA"/>
</dbReference>
<proteinExistence type="predicted"/>
<reference evidence="1 2" key="1">
    <citation type="submission" date="2022-06" db="EMBL/GenBank/DDBJ databases">
        <title>Leptospira isolates from biofilms formed at urban environments.</title>
        <authorList>
            <person name="Ribeiro P.S."/>
            <person name="Sousa T."/>
            <person name="Carvalho N."/>
            <person name="Aburjaile F."/>
            <person name="Neves F."/>
            <person name="Oliveira D."/>
            <person name="Blanco L."/>
            <person name="Lima J."/>
            <person name="Costa F."/>
            <person name="Brenig B."/>
            <person name="Soares S."/>
            <person name="Ramos R."/>
            <person name="Goes-Neto A."/>
            <person name="Matiuzzi M."/>
            <person name="Azevedo V."/>
            <person name="Ristow P."/>
        </authorList>
    </citation>
    <scope>NUCLEOTIDE SEQUENCE [LARGE SCALE GENOMIC DNA]</scope>
    <source>
        <strain evidence="1 2">VSF19</strain>
    </source>
</reference>
<evidence type="ECO:0008006" key="3">
    <source>
        <dbReference type="Google" id="ProtNLM"/>
    </source>
</evidence>
<dbReference type="RefSeq" id="WP_265365520.1">
    <property type="nucleotide sequence ID" value="NZ_JAMQPM010000002.1"/>
</dbReference>
<evidence type="ECO:0000313" key="2">
    <source>
        <dbReference type="Proteomes" id="UP001208912"/>
    </source>
</evidence>
<evidence type="ECO:0000313" key="1">
    <source>
        <dbReference type="EMBL" id="MCW7526065.1"/>
    </source>
</evidence>
<protein>
    <recommendedName>
        <fullName evidence="3">Lipoprotein</fullName>
    </recommendedName>
</protein>
<dbReference type="Proteomes" id="UP001208912">
    <property type="component" value="Unassembled WGS sequence"/>
</dbReference>
<accession>A0ABT3MGP0</accession>
<sequence length="146" mass="16836">MKLLSIVNSLFFIIFLSCDTNSNYKDGYKNSILYNLVLIDALANQNDKFTFQNYRFSYSSMISRNINSSNYSICVDIFKNVTLDGNKIITGYEGSEMPNRCHTYIPIQFRCIKDVLLVIEVQNFPNEVNTSLRDYCKDTLNGVIAY</sequence>
<dbReference type="PROSITE" id="PS51257">
    <property type="entry name" value="PROKAR_LIPOPROTEIN"/>
    <property type="match status" value="1"/>
</dbReference>
<gene>
    <name evidence="1" type="ORF">ND861_06895</name>
</gene>
<keyword evidence="2" id="KW-1185">Reference proteome</keyword>